<proteinExistence type="predicted"/>
<dbReference type="RefSeq" id="WP_244569361.1">
    <property type="nucleotide sequence ID" value="NZ_MWWY01000031.1"/>
</dbReference>
<dbReference type="CDD" id="cd01392">
    <property type="entry name" value="HTH_LacI"/>
    <property type="match status" value="1"/>
</dbReference>
<dbReference type="SMART" id="SM00354">
    <property type="entry name" value="HTH_LACI"/>
    <property type="match status" value="1"/>
</dbReference>
<dbReference type="InterPro" id="IPR028082">
    <property type="entry name" value="Peripla_BP_I"/>
</dbReference>
<name>A0A261FX52_9BIFI</name>
<sequence>MQNRPSADVGTDTMRATANAFQGLANAKIFAYGEGISFTSAHNERTMAQNRSIRSSIDSATRSYATPAAATTFSDHHEHAQSFSARAERHVSGQHQSRTVARPTLTDVAHLANVSVATASKALNHTDRISASTQRAVLAAAEQLGYRKSTDTGATSGHRNKRTGLVGLITSDYNGRFALPLLTGAESTLGASNHAALLMSSHGRPALEKSHIDRLAAHGVDGLIVVGDTTNPRPPLDPRTTMGLPVIYTYDPSRDPADCSIICDNVGAGAQAIEYLLSLGRRYIAVIAGPEDFQAAKDRVRGAWRTFTLYDFRPVAVLFDAWSEEWGERAAKLLLDQHPHLDAIYCLSDEIARGAVRGLLAAGRRVPQDVAVIGHDNWFVFASNAHPTLTTFDNNIPMLGKMAAQYLLGALAGRPHHGVTTVECPMIVRESTEPMRRTPLDSSGRIFERQGA</sequence>
<dbReference type="SUPFAM" id="SSF53822">
    <property type="entry name" value="Periplasmic binding protein-like I"/>
    <property type="match status" value="1"/>
</dbReference>
<dbReference type="PANTHER" id="PTHR30146:SF109">
    <property type="entry name" value="HTH-TYPE TRANSCRIPTIONAL REGULATOR GALS"/>
    <property type="match status" value="1"/>
</dbReference>
<dbReference type="AlphaFoldDB" id="A0A261FX52"/>
<keyword evidence="1" id="KW-0805">Transcription regulation</keyword>
<dbReference type="PROSITE" id="PS00356">
    <property type="entry name" value="HTH_LACI_1"/>
    <property type="match status" value="1"/>
</dbReference>
<dbReference type="GO" id="GO:0000976">
    <property type="term" value="F:transcription cis-regulatory region binding"/>
    <property type="evidence" value="ECO:0007669"/>
    <property type="project" value="TreeGrafter"/>
</dbReference>
<feature type="domain" description="HTH lacI-type" evidence="4">
    <location>
        <begin position="103"/>
        <end position="157"/>
    </location>
</feature>
<dbReference type="EMBL" id="MWWY01000031">
    <property type="protein sequence ID" value="OZG63742.1"/>
    <property type="molecule type" value="Genomic_DNA"/>
</dbReference>
<dbReference type="Gene3D" id="1.10.260.40">
    <property type="entry name" value="lambda repressor-like DNA-binding domains"/>
    <property type="match status" value="1"/>
</dbReference>
<gene>
    <name evidence="5" type="ORF">BHAP_1651</name>
</gene>
<dbReference type="PANTHER" id="PTHR30146">
    <property type="entry name" value="LACI-RELATED TRANSCRIPTIONAL REPRESSOR"/>
    <property type="match status" value="1"/>
</dbReference>
<dbReference type="InterPro" id="IPR046335">
    <property type="entry name" value="LacI/GalR-like_sensor"/>
</dbReference>
<keyword evidence="2" id="KW-0238">DNA-binding</keyword>
<keyword evidence="6" id="KW-1185">Reference proteome</keyword>
<dbReference type="Proteomes" id="UP000216074">
    <property type="component" value="Unassembled WGS sequence"/>
</dbReference>
<dbReference type="Gene3D" id="3.40.50.2300">
    <property type="match status" value="2"/>
</dbReference>
<reference evidence="5 6" key="1">
    <citation type="journal article" date="2017" name="BMC Genomics">
        <title>Comparative genomic and phylogenomic analyses of the Bifidobacteriaceae family.</title>
        <authorList>
            <person name="Lugli G.A."/>
            <person name="Milani C."/>
            <person name="Turroni F."/>
            <person name="Duranti S."/>
            <person name="Mancabelli L."/>
            <person name="Mangifesta M."/>
            <person name="Ferrario C."/>
            <person name="Modesto M."/>
            <person name="Mattarelli P."/>
            <person name="Jiri K."/>
            <person name="van Sinderen D."/>
            <person name="Ventura M."/>
        </authorList>
    </citation>
    <scope>NUCLEOTIDE SEQUENCE [LARGE SCALE GENOMIC DNA]</scope>
    <source>
        <strain evidence="5 6">DSM 100202</strain>
    </source>
</reference>
<evidence type="ECO:0000256" key="1">
    <source>
        <dbReference type="ARBA" id="ARBA00023015"/>
    </source>
</evidence>
<evidence type="ECO:0000259" key="4">
    <source>
        <dbReference type="PROSITE" id="PS50932"/>
    </source>
</evidence>
<dbReference type="CDD" id="cd06288">
    <property type="entry name" value="PBP1_sucrose_transcription_regulator"/>
    <property type="match status" value="1"/>
</dbReference>
<dbReference type="Pfam" id="PF00356">
    <property type="entry name" value="LacI"/>
    <property type="match status" value="1"/>
</dbReference>
<dbReference type="GO" id="GO:0003700">
    <property type="term" value="F:DNA-binding transcription factor activity"/>
    <property type="evidence" value="ECO:0007669"/>
    <property type="project" value="TreeGrafter"/>
</dbReference>
<dbReference type="SUPFAM" id="SSF47413">
    <property type="entry name" value="lambda repressor-like DNA-binding domains"/>
    <property type="match status" value="1"/>
</dbReference>
<dbReference type="Pfam" id="PF13377">
    <property type="entry name" value="Peripla_BP_3"/>
    <property type="match status" value="1"/>
</dbReference>
<dbReference type="InterPro" id="IPR000843">
    <property type="entry name" value="HTH_LacI"/>
</dbReference>
<accession>A0A261FX52</accession>
<evidence type="ECO:0000313" key="6">
    <source>
        <dbReference type="Proteomes" id="UP000216074"/>
    </source>
</evidence>
<organism evidence="5 6">
    <name type="scientific">Bifidobacterium hapali</name>
    <dbReference type="NCBI Taxonomy" id="1630172"/>
    <lineage>
        <taxon>Bacteria</taxon>
        <taxon>Bacillati</taxon>
        <taxon>Actinomycetota</taxon>
        <taxon>Actinomycetes</taxon>
        <taxon>Bifidobacteriales</taxon>
        <taxon>Bifidobacteriaceae</taxon>
        <taxon>Bifidobacterium</taxon>
    </lineage>
</organism>
<comment type="caution">
    <text evidence="5">The sequence shown here is derived from an EMBL/GenBank/DDBJ whole genome shotgun (WGS) entry which is preliminary data.</text>
</comment>
<keyword evidence="3" id="KW-0804">Transcription</keyword>
<dbReference type="PROSITE" id="PS50932">
    <property type="entry name" value="HTH_LACI_2"/>
    <property type="match status" value="1"/>
</dbReference>
<evidence type="ECO:0000256" key="3">
    <source>
        <dbReference type="ARBA" id="ARBA00023163"/>
    </source>
</evidence>
<protein>
    <submittedName>
        <fullName evidence="5">LacI-type transcriptional regulator</fullName>
    </submittedName>
</protein>
<dbReference type="InterPro" id="IPR010982">
    <property type="entry name" value="Lambda_DNA-bd_dom_sf"/>
</dbReference>
<evidence type="ECO:0000256" key="2">
    <source>
        <dbReference type="ARBA" id="ARBA00023125"/>
    </source>
</evidence>
<evidence type="ECO:0000313" key="5">
    <source>
        <dbReference type="EMBL" id="OZG63742.1"/>
    </source>
</evidence>